<name>A0A6L8VMM9_9RHOB</name>
<evidence type="ECO:0000313" key="2">
    <source>
        <dbReference type="EMBL" id="MZQ90802.1"/>
    </source>
</evidence>
<dbReference type="OrthoDB" id="9794556at2"/>
<comment type="caution">
    <text evidence="2">The sequence shown here is derived from an EMBL/GenBank/DDBJ whole genome shotgun (WGS) entry which is preliminary data.</text>
</comment>
<dbReference type="Pfam" id="PF01882">
    <property type="entry name" value="DUF58"/>
    <property type="match status" value="1"/>
</dbReference>
<keyword evidence="3" id="KW-1185">Reference proteome</keyword>
<dbReference type="PANTHER" id="PTHR33608:SF6">
    <property type="entry name" value="BLL2464 PROTEIN"/>
    <property type="match status" value="1"/>
</dbReference>
<dbReference type="RefSeq" id="WP_161348184.1">
    <property type="nucleotide sequence ID" value="NZ_BMGW01000012.1"/>
</dbReference>
<dbReference type="InterPro" id="IPR002881">
    <property type="entry name" value="DUF58"/>
</dbReference>
<evidence type="ECO:0000313" key="3">
    <source>
        <dbReference type="Proteomes" id="UP000477083"/>
    </source>
</evidence>
<dbReference type="EMBL" id="WWNR01000012">
    <property type="protein sequence ID" value="MZQ90802.1"/>
    <property type="molecule type" value="Genomic_DNA"/>
</dbReference>
<proteinExistence type="predicted"/>
<gene>
    <name evidence="2" type="ORF">GS660_17045</name>
</gene>
<organism evidence="2 3">
    <name type="scientific">Frigidibacter albus</name>
    <dbReference type="NCBI Taxonomy" id="1465486"/>
    <lineage>
        <taxon>Bacteria</taxon>
        <taxon>Pseudomonadati</taxon>
        <taxon>Pseudomonadota</taxon>
        <taxon>Alphaproteobacteria</taxon>
        <taxon>Rhodobacterales</taxon>
        <taxon>Paracoccaceae</taxon>
        <taxon>Frigidibacter</taxon>
    </lineage>
</organism>
<accession>A0A6L8VMM9</accession>
<dbReference type="Proteomes" id="UP000477083">
    <property type="component" value="Unassembled WGS sequence"/>
</dbReference>
<sequence>MSHILPPLLAAARQLAATVQLGAHGRRRAGLGDEFWQYRAAHQGDEARMIDWRRSARADAHFVREREWQAAQSVHLWVDDARSMEFTGDDSRPVKADRARLLALALAVLLIRSGERVGLSDPATPPRAGEVQLMRLAARLTAPAGEADYGAPEGRAMQPHARAVFISDFMGDPVAVETALTEAADRGVTGALLQVLDPVEEAFPYQGRTIFESMGGMLAHETRKAGDLRDRYLERLAERKDRLATLAARTGWQYSCHHTGDPAPGALLWLFHAMERLA</sequence>
<evidence type="ECO:0000259" key="1">
    <source>
        <dbReference type="Pfam" id="PF01882"/>
    </source>
</evidence>
<reference evidence="2 3" key="1">
    <citation type="submission" date="2020-01" db="EMBL/GenBank/DDBJ databases">
        <title>Frigidibacter albus SP32T (=CGMCC 1.13995T).</title>
        <authorList>
            <person name="Liao X."/>
        </authorList>
    </citation>
    <scope>NUCLEOTIDE SEQUENCE [LARGE SCALE GENOMIC DNA]</scope>
    <source>
        <strain evidence="2 3">SP32</strain>
    </source>
</reference>
<dbReference type="PANTHER" id="PTHR33608">
    <property type="entry name" value="BLL2464 PROTEIN"/>
    <property type="match status" value="1"/>
</dbReference>
<protein>
    <submittedName>
        <fullName evidence="2">DUF58 domain-containing protein</fullName>
    </submittedName>
</protein>
<dbReference type="AlphaFoldDB" id="A0A6L8VMM9"/>
<feature type="domain" description="DUF58" evidence="1">
    <location>
        <begin position="38"/>
        <end position="239"/>
    </location>
</feature>